<organism evidence="1 2">
    <name type="scientific">Acrocarpospora macrocephala</name>
    <dbReference type="NCBI Taxonomy" id="150177"/>
    <lineage>
        <taxon>Bacteria</taxon>
        <taxon>Bacillati</taxon>
        <taxon>Actinomycetota</taxon>
        <taxon>Actinomycetes</taxon>
        <taxon>Streptosporangiales</taxon>
        <taxon>Streptosporangiaceae</taxon>
        <taxon>Acrocarpospora</taxon>
    </lineage>
</organism>
<proteinExistence type="predicted"/>
<evidence type="ECO:0000313" key="1">
    <source>
        <dbReference type="EMBL" id="GES06683.1"/>
    </source>
</evidence>
<accession>A0A5M3WHZ8</accession>
<dbReference type="AlphaFoldDB" id="A0A5M3WHZ8"/>
<comment type="caution">
    <text evidence="1">The sequence shown here is derived from an EMBL/GenBank/DDBJ whole genome shotgun (WGS) entry which is preliminary data.</text>
</comment>
<reference evidence="1 2" key="1">
    <citation type="submission" date="2019-10" db="EMBL/GenBank/DDBJ databases">
        <title>Whole genome shotgun sequence of Acrocarpospora macrocephala NBRC 16266.</title>
        <authorList>
            <person name="Ichikawa N."/>
            <person name="Kimura A."/>
            <person name="Kitahashi Y."/>
            <person name="Komaki H."/>
            <person name="Oguchi A."/>
        </authorList>
    </citation>
    <scope>NUCLEOTIDE SEQUENCE [LARGE SCALE GENOMIC DNA]</scope>
    <source>
        <strain evidence="1 2">NBRC 16266</strain>
    </source>
</reference>
<protein>
    <submittedName>
        <fullName evidence="1">Uncharacterized protein</fullName>
    </submittedName>
</protein>
<sequence>MEFFTGACVGVVTVFAEGSLRFAMIGRSLLFRLLDRRVVRRAASRVFPRVISDEVE</sequence>
<evidence type="ECO:0000313" key="2">
    <source>
        <dbReference type="Proteomes" id="UP000331127"/>
    </source>
</evidence>
<name>A0A5M3WHZ8_9ACTN</name>
<dbReference type="RefSeq" id="WP_170322253.1">
    <property type="nucleotide sequence ID" value="NZ_BAAAHL010000022.1"/>
</dbReference>
<keyword evidence="2" id="KW-1185">Reference proteome</keyword>
<gene>
    <name evidence="1" type="ORF">Amac_002780</name>
</gene>
<dbReference type="Proteomes" id="UP000331127">
    <property type="component" value="Unassembled WGS sequence"/>
</dbReference>
<dbReference type="EMBL" id="BLAE01000003">
    <property type="protein sequence ID" value="GES06683.1"/>
    <property type="molecule type" value="Genomic_DNA"/>
</dbReference>